<dbReference type="EMBL" id="CAFBQP010000024">
    <property type="protein sequence ID" value="CAB5058606.1"/>
    <property type="molecule type" value="Genomic_DNA"/>
</dbReference>
<dbReference type="EMBL" id="CAFAAJ010000110">
    <property type="protein sequence ID" value="CAB4812152.1"/>
    <property type="molecule type" value="Genomic_DNA"/>
</dbReference>
<dbReference type="AlphaFoldDB" id="A0A6J6YRS8"/>
<evidence type="ECO:0000313" key="2">
    <source>
        <dbReference type="EMBL" id="CAB5058606.1"/>
    </source>
</evidence>
<proteinExistence type="predicted"/>
<reference evidence="1" key="1">
    <citation type="submission" date="2020-05" db="EMBL/GenBank/DDBJ databases">
        <authorList>
            <person name="Chiriac C."/>
            <person name="Salcher M."/>
            <person name="Ghai R."/>
            <person name="Kavagutti S V."/>
        </authorList>
    </citation>
    <scope>NUCLEOTIDE SEQUENCE</scope>
</reference>
<sequence>MIWIFTGVPTSVCTNCLTPARTWVIDVPIELDSSTITVMLPPQRLRTSAKDGAP</sequence>
<gene>
    <name evidence="1" type="ORF">UFOPK3001_01624</name>
    <name evidence="2" type="ORF">UFOPK4306_00794</name>
</gene>
<name>A0A6J6YRS8_9ZZZZ</name>
<protein>
    <submittedName>
        <fullName evidence="1">Unannotated protein</fullName>
    </submittedName>
</protein>
<organism evidence="1">
    <name type="scientific">freshwater metagenome</name>
    <dbReference type="NCBI Taxonomy" id="449393"/>
    <lineage>
        <taxon>unclassified sequences</taxon>
        <taxon>metagenomes</taxon>
        <taxon>ecological metagenomes</taxon>
    </lineage>
</organism>
<accession>A0A6J6YRS8</accession>
<evidence type="ECO:0000313" key="1">
    <source>
        <dbReference type="EMBL" id="CAB4812152.1"/>
    </source>
</evidence>